<accession>A0A1M5RBE1</accession>
<sequence>MRLLPKNYCRSHDAGVSRTRQAAEWAGFVSNRTQKMAVNPLTRIASRSVMWWSYSVAAR</sequence>
<protein>
    <submittedName>
        <fullName evidence="1">Uncharacterized protein</fullName>
    </submittedName>
</protein>
<organism evidence="1 2">
    <name type="scientific">Bradyrhizobium erythrophlei</name>
    <dbReference type="NCBI Taxonomy" id="1437360"/>
    <lineage>
        <taxon>Bacteria</taxon>
        <taxon>Pseudomonadati</taxon>
        <taxon>Pseudomonadota</taxon>
        <taxon>Alphaproteobacteria</taxon>
        <taxon>Hyphomicrobiales</taxon>
        <taxon>Nitrobacteraceae</taxon>
        <taxon>Bradyrhizobium</taxon>
    </lineage>
</organism>
<proteinExistence type="predicted"/>
<gene>
    <name evidence="1" type="ORF">SAMN05444169_6454</name>
</gene>
<evidence type="ECO:0000313" key="1">
    <source>
        <dbReference type="EMBL" id="SHH23430.1"/>
    </source>
</evidence>
<name>A0A1M5RBE1_9BRAD</name>
<dbReference type="EMBL" id="LT670818">
    <property type="protein sequence ID" value="SHH23430.1"/>
    <property type="molecule type" value="Genomic_DNA"/>
</dbReference>
<dbReference type="AlphaFoldDB" id="A0A1M5RBE1"/>
<dbReference type="Proteomes" id="UP000190675">
    <property type="component" value="Chromosome I"/>
</dbReference>
<reference evidence="1 2" key="1">
    <citation type="submission" date="2016-11" db="EMBL/GenBank/DDBJ databases">
        <authorList>
            <person name="Jaros S."/>
            <person name="Januszkiewicz K."/>
            <person name="Wedrychowicz H."/>
        </authorList>
    </citation>
    <scope>NUCLEOTIDE SEQUENCE [LARGE SCALE GENOMIC DNA]</scope>
    <source>
        <strain evidence="1 2">GAS242</strain>
    </source>
</reference>
<evidence type="ECO:0000313" key="2">
    <source>
        <dbReference type="Proteomes" id="UP000190675"/>
    </source>
</evidence>